<keyword evidence="2" id="KW-1185">Reference proteome</keyword>
<gene>
    <name evidence="1" type="ORF">A0J61_10679</name>
</gene>
<dbReference type="STRING" id="101091.A0A1C7MWT2"/>
<dbReference type="AlphaFoldDB" id="A0A1C7MWT2"/>
<comment type="caution">
    <text evidence="1">The sequence shown here is derived from an EMBL/GenBank/DDBJ whole genome shotgun (WGS) entry which is preliminary data.</text>
</comment>
<dbReference type="OrthoDB" id="2282972at2759"/>
<reference evidence="1 2" key="1">
    <citation type="submission" date="2016-03" db="EMBL/GenBank/DDBJ databases">
        <title>Choanephora cucurbitarum.</title>
        <authorList>
            <person name="Min B."/>
            <person name="Park H."/>
            <person name="Park J.-H."/>
            <person name="Shin H.-D."/>
            <person name="Choi I.-G."/>
        </authorList>
    </citation>
    <scope>NUCLEOTIDE SEQUENCE [LARGE SCALE GENOMIC DNA]</scope>
    <source>
        <strain evidence="1 2">KUS-F28377</strain>
    </source>
</reference>
<name>A0A1C7MWT2_9FUNG</name>
<protein>
    <submittedName>
        <fullName evidence="1">Uncharacterized protein</fullName>
    </submittedName>
</protein>
<dbReference type="Proteomes" id="UP000093000">
    <property type="component" value="Unassembled WGS sequence"/>
</dbReference>
<evidence type="ECO:0000313" key="2">
    <source>
        <dbReference type="Proteomes" id="UP000093000"/>
    </source>
</evidence>
<dbReference type="EMBL" id="LUGH01001311">
    <property type="protein sequence ID" value="OBZ81272.1"/>
    <property type="molecule type" value="Genomic_DNA"/>
</dbReference>
<organism evidence="1 2">
    <name type="scientific">Choanephora cucurbitarum</name>
    <dbReference type="NCBI Taxonomy" id="101091"/>
    <lineage>
        <taxon>Eukaryota</taxon>
        <taxon>Fungi</taxon>
        <taxon>Fungi incertae sedis</taxon>
        <taxon>Mucoromycota</taxon>
        <taxon>Mucoromycotina</taxon>
        <taxon>Mucoromycetes</taxon>
        <taxon>Mucorales</taxon>
        <taxon>Mucorineae</taxon>
        <taxon>Choanephoraceae</taxon>
        <taxon>Choanephoroideae</taxon>
        <taxon>Choanephora</taxon>
    </lineage>
</organism>
<dbReference type="InParanoid" id="A0A1C7MWT2"/>
<accession>A0A1C7MWT2</accession>
<evidence type="ECO:0000313" key="1">
    <source>
        <dbReference type="EMBL" id="OBZ81272.1"/>
    </source>
</evidence>
<sequence length="343" mass="38626">MDVDVSLPVTDENVNTTDRVTYNWTPSEPLSEAKAAWITVMQVLNEAKTSTEYQRKLINVINSRILSRIDQSTNTKFALKPQLLINSTIVPFANETFQSPDTYRRMVQGSTSTTAKHDICPNGCYLFGSDGSPTMACPVLAVAREDIERDPTMPIPDLAPTRQISYTSVDKALTELYVNENNAEMLAYRDEFFDRNQDKINIYRGIFSGDSYKKLLHDGIVDANTICLVLFVDRYQLKNMQEAHQVLINCLVMNIHPERRTKDENMIQITVCPGKSKKLDLFLKPVVEEVQAMYDNKLVIKKEGVELFCGRVAILGVTGDIPDISELMMAAHCGVPGLQIHIK</sequence>
<proteinExistence type="predicted"/>